<dbReference type="Proteomes" id="UP000337909">
    <property type="component" value="Unassembled WGS sequence"/>
</dbReference>
<gene>
    <name evidence="1" type="ORF">PS691_03720</name>
</gene>
<proteinExistence type="predicted"/>
<reference evidence="1 2" key="1">
    <citation type="submission" date="2019-09" db="EMBL/GenBank/DDBJ databases">
        <authorList>
            <person name="Chandra G."/>
            <person name="Truman W A."/>
        </authorList>
    </citation>
    <scope>NUCLEOTIDE SEQUENCE [LARGE SCALE GENOMIC DNA]</scope>
    <source>
        <strain evidence="1">PS691</strain>
    </source>
</reference>
<dbReference type="EMBL" id="CABVHQ010000038">
    <property type="protein sequence ID" value="VVO14985.1"/>
    <property type="molecule type" value="Genomic_DNA"/>
</dbReference>
<dbReference type="RefSeq" id="WP_191624354.1">
    <property type="nucleotide sequence ID" value="NZ_CABVHQ010000038.1"/>
</dbReference>
<evidence type="ECO:0000313" key="1">
    <source>
        <dbReference type="EMBL" id="VVO14985.1"/>
    </source>
</evidence>
<organism evidence="1 2">
    <name type="scientific">Pseudomonas fluorescens</name>
    <dbReference type="NCBI Taxonomy" id="294"/>
    <lineage>
        <taxon>Bacteria</taxon>
        <taxon>Pseudomonadati</taxon>
        <taxon>Pseudomonadota</taxon>
        <taxon>Gammaproteobacteria</taxon>
        <taxon>Pseudomonadales</taxon>
        <taxon>Pseudomonadaceae</taxon>
        <taxon>Pseudomonas</taxon>
    </lineage>
</organism>
<dbReference type="AlphaFoldDB" id="A0A5E7DSY9"/>
<name>A0A5E7DSY9_PSEFL</name>
<evidence type="ECO:0000313" key="2">
    <source>
        <dbReference type="Proteomes" id="UP000337909"/>
    </source>
</evidence>
<sequence length="55" mass="6348">MTLLLDDGRTIGFGSNLMADLSDILQPMAFVLKAKRHAWRTRKKGRRWRPFQCSG</sequence>
<protein>
    <submittedName>
        <fullName evidence="1">Uncharacterized protein</fullName>
    </submittedName>
</protein>
<accession>A0A5E7DSY9</accession>